<feature type="domain" description="Cyanovirin-N" evidence="2">
    <location>
        <begin position="24"/>
        <end position="137"/>
    </location>
</feature>
<feature type="chain" id="PRO_5015177955" description="Cyanovirin-N domain-containing protein" evidence="1">
    <location>
        <begin position="21"/>
        <end position="139"/>
    </location>
</feature>
<dbReference type="Pfam" id="PF08881">
    <property type="entry name" value="CVNH"/>
    <property type="match status" value="1"/>
</dbReference>
<name>A0A2P5HL68_DIAHE</name>
<gene>
    <name evidence="3" type="ORF">DHEL01_v210602</name>
</gene>
<evidence type="ECO:0000259" key="2">
    <source>
        <dbReference type="Pfam" id="PF08881"/>
    </source>
</evidence>
<dbReference type="InParanoid" id="A0A2P5HL68"/>
<evidence type="ECO:0000313" key="4">
    <source>
        <dbReference type="Proteomes" id="UP000094444"/>
    </source>
</evidence>
<keyword evidence="1" id="KW-0732">Signal</keyword>
<dbReference type="InterPro" id="IPR036673">
    <property type="entry name" value="Cyanovirin-N_sf"/>
</dbReference>
<dbReference type="Proteomes" id="UP000094444">
    <property type="component" value="Unassembled WGS sequence"/>
</dbReference>
<feature type="signal peptide" evidence="1">
    <location>
        <begin position="1"/>
        <end position="20"/>
    </location>
</feature>
<dbReference type="SUPFAM" id="SSF51322">
    <property type="entry name" value="Cyanovirin-N"/>
    <property type="match status" value="1"/>
</dbReference>
<comment type="caution">
    <text evidence="3">The sequence shown here is derived from an EMBL/GenBank/DDBJ whole genome shotgun (WGS) entry which is preliminary data.</text>
</comment>
<sequence length="139" mass="14821">MQVSSIITAITLALSGTTLATDGFLDSCSNFTLTDLNGVRGRSPILTATCKLNETTMWSELNLNNCLGWSAIDCSFIFPPSGGFTDSVTGCNNTFYGGDEHFGENFGCYGPCTDSNPDEYYDVFTLNSIIGNTDGSLSC</sequence>
<reference evidence="3" key="1">
    <citation type="submission" date="2017-09" db="EMBL/GenBank/DDBJ databases">
        <title>Polyketide synthases of a Diaporthe helianthi virulent isolate.</title>
        <authorList>
            <person name="Baroncelli R."/>
        </authorList>
    </citation>
    <scope>NUCLEOTIDE SEQUENCE [LARGE SCALE GENOMIC DNA]</scope>
    <source>
        <strain evidence="3">7/96</strain>
    </source>
</reference>
<dbReference type="OrthoDB" id="5175537at2759"/>
<organism evidence="3 4">
    <name type="scientific">Diaporthe helianthi</name>
    <dbReference type="NCBI Taxonomy" id="158607"/>
    <lineage>
        <taxon>Eukaryota</taxon>
        <taxon>Fungi</taxon>
        <taxon>Dikarya</taxon>
        <taxon>Ascomycota</taxon>
        <taxon>Pezizomycotina</taxon>
        <taxon>Sordariomycetes</taxon>
        <taxon>Sordariomycetidae</taxon>
        <taxon>Diaporthales</taxon>
        <taxon>Diaporthaceae</taxon>
        <taxon>Diaporthe</taxon>
    </lineage>
</organism>
<protein>
    <recommendedName>
        <fullName evidence="2">Cyanovirin-N domain-containing protein</fullName>
    </recommendedName>
</protein>
<evidence type="ECO:0000313" key="3">
    <source>
        <dbReference type="EMBL" id="POS71008.1"/>
    </source>
</evidence>
<dbReference type="InterPro" id="IPR011058">
    <property type="entry name" value="Cyanovirin-N"/>
</dbReference>
<proteinExistence type="predicted"/>
<accession>A0A2P5HL68</accession>
<keyword evidence="4" id="KW-1185">Reference proteome</keyword>
<dbReference type="EMBL" id="MAVT02001408">
    <property type="protein sequence ID" value="POS71008.1"/>
    <property type="molecule type" value="Genomic_DNA"/>
</dbReference>
<dbReference type="AlphaFoldDB" id="A0A2P5HL68"/>
<evidence type="ECO:0000256" key="1">
    <source>
        <dbReference type="SAM" id="SignalP"/>
    </source>
</evidence>
<dbReference type="Gene3D" id="2.30.60.10">
    <property type="entry name" value="Cyanovirin-N"/>
    <property type="match status" value="1"/>
</dbReference>